<accession>A0A6G1IBH7</accession>
<dbReference type="EMBL" id="ML996687">
    <property type="protein sequence ID" value="KAF2405466.1"/>
    <property type="molecule type" value="Genomic_DNA"/>
</dbReference>
<proteinExistence type="inferred from homology"/>
<dbReference type="HAMAP" id="MF_00391">
    <property type="entry name" value="Ribosomal_bL34"/>
    <property type="match status" value="1"/>
</dbReference>
<dbReference type="Proteomes" id="UP000799640">
    <property type="component" value="Unassembled WGS sequence"/>
</dbReference>
<keyword evidence="2" id="KW-0689">Ribosomal protein</keyword>
<dbReference type="PANTHER" id="PTHR14503:SF4">
    <property type="entry name" value="LARGE RIBOSOMAL SUBUNIT PROTEIN BL34M"/>
    <property type="match status" value="1"/>
</dbReference>
<evidence type="ECO:0000256" key="2">
    <source>
        <dbReference type="ARBA" id="ARBA00022980"/>
    </source>
</evidence>
<evidence type="ECO:0000313" key="5">
    <source>
        <dbReference type="EMBL" id="KAF2405466.1"/>
    </source>
</evidence>
<dbReference type="FunFam" id="1.10.287.3980:FF:000001">
    <property type="entry name" value="Mitochondrial ribosomal protein L34"/>
    <property type="match status" value="1"/>
</dbReference>
<organism evidence="5 6">
    <name type="scientific">Trichodelitschia bisporula</name>
    <dbReference type="NCBI Taxonomy" id="703511"/>
    <lineage>
        <taxon>Eukaryota</taxon>
        <taxon>Fungi</taxon>
        <taxon>Dikarya</taxon>
        <taxon>Ascomycota</taxon>
        <taxon>Pezizomycotina</taxon>
        <taxon>Dothideomycetes</taxon>
        <taxon>Dothideomycetes incertae sedis</taxon>
        <taxon>Phaeotrichales</taxon>
        <taxon>Phaeotrichaceae</taxon>
        <taxon>Trichodelitschia</taxon>
    </lineage>
</organism>
<keyword evidence="3" id="KW-0687">Ribonucleoprotein</keyword>
<name>A0A6G1IBH7_9PEZI</name>
<keyword evidence="6" id="KW-1185">Reference proteome</keyword>
<protein>
    <recommendedName>
        <fullName evidence="4">Large ribosomal subunit protein bL34m</fullName>
    </recommendedName>
</protein>
<dbReference type="GO" id="GO:0006412">
    <property type="term" value="P:translation"/>
    <property type="evidence" value="ECO:0007669"/>
    <property type="project" value="InterPro"/>
</dbReference>
<evidence type="ECO:0000256" key="3">
    <source>
        <dbReference type="ARBA" id="ARBA00023274"/>
    </source>
</evidence>
<evidence type="ECO:0000256" key="4">
    <source>
        <dbReference type="ARBA" id="ARBA00035274"/>
    </source>
</evidence>
<dbReference type="AlphaFoldDB" id="A0A6G1IBH7"/>
<dbReference type="NCBIfam" id="TIGR01030">
    <property type="entry name" value="rpmH_bact"/>
    <property type="match status" value="1"/>
</dbReference>
<reference evidence="5" key="1">
    <citation type="journal article" date="2020" name="Stud. Mycol.">
        <title>101 Dothideomycetes genomes: a test case for predicting lifestyles and emergence of pathogens.</title>
        <authorList>
            <person name="Haridas S."/>
            <person name="Albert R."/>
            <person name="Binder M."/>
            <person name="Bloem J."/>
            <person name="Labutti K."/>
            <person name="Salamov A."/>
            <person name="Andreopoulos B."/>
            <person name="Baker S."/>
            <person name="Barry K."/>
            <person name="Bills G."/>
            <person name="Bluhm B."/>
            <person name="Cannon C."/>
            <person name="Castanera R."/>
            <person name="Culley D."/>
            <person name="Daum C."/>
            <person name="Ezra D."/>
            <person name="Gonzalez J."/>
            <person name="Henrissat B."/>
            <person name="Kuo A."/>
            <person name="Liang C."/>
            <person name="Lipzen A."/>
            <person name="Lutzoni F."/>
            <person name="Magnuson J."/>
            <person name="Mondo S."/>
            <person name="Nolan M."/>
            <person name="Ohm R."/>
            <person name="Pangilinan J."/>
            <person name="Park H.-J."/>
            <person name="Ramirez L."/>
            <person name="Alfaro M."/>
            <person name="Sun H."/>
            <person name="Tritt A."/>
            <person name="Yoshinaga Y."/>
            <person name="Zwiers L.-H."/>
            <person name="Turgeon B."/>
            <person name="Goodwin S."/>
            <person name="Spatafora J."/>
            <person name="Crous P."/>
            <person name="Grigoriev I."/>
        </authorList>
    </citation>
    <scope>NUCLEOTIDE SEQUENCE</scope>
    <source>
        <strain evidence="5">CBS 262.69</strain>
    </source>
</reference>
<evidence type="ECO:0000313" key="6">
    <source>
        <dbReference type="Proteomes" id="UP000799640"/>
    </source>
</evidence>
<sequence length="138" mass="15540">MECFRCLRTAVRARPLWRTACIQQTPSMVVTRLVQRTHTSPLSALAFRRPRISVPSSAIAPGPVGRLPPASAELDLLPKVSAHPALASIQVRNGPRNTFNPSHRVRKRRHGFLSRVRTRTGRRVLTRRKTKGRNTLSH</sequence>
<comment type="similarity">
    <text evidence="1">Belongs to the bacterial ribosomal protein bL34 family.</text>
</comment>
<dbReference type="InterPro" id="IPR000271">
    <property type="entry name" value="Ribosomal_bL34"/>
</dbReference>
<dbReference type="Gene3D" id="1.10.287.3980">
    <property type="match status" value="1"/>
</dbReference>
<dbReference type="OrthoDB" id="431691at2759"/>
<gene>
    <name evidence="5" type="ORF">EJ06DRAFT_486248</name>
</gene>
<dbReference type="GO" id="GO:0005762">
    <property type="term" value="C:mitochondrial large ribosomal subunit"/>
    <property type="evidence" value="ECO:0007669"/>
    <property type="project" value="TreeGrafter"/>
</dbReference>
<dbReference type="Pfam" id="PF00468">
    <property type="entry name" value="Ribosomal_L34"/>
    <property type="match status" value="1"/>
</dbReference>
<evidence type="ECO:0000256" key="1">
    <source>
        <dbReference type="ARBA" id="ARBA00010111"/>
    </source>
</evidence>
<dbReference type="GO" id="GO:0003735">
    <property type="term" value="F:structural constituent of ribosome"/>
    <property type="evidence" value="ECO:0007669"/>
    <property type="project" value="InterPro"/>
</dbReference>
<dbReference type="PANTHER" id="PTHR14503">
    <property type="entry name" value="MITOCHONDRIAL RIBOSOMAL PROTEIN 34 FAMILY MEMBER"/>
    <property type="match status" value="1"/>
</dbReference>